<dbReference type="PANTHER" id="PTHR32089:SF112">
    <property type="entry name" value="LYSOZYME-LIKE PROTEIN-RELATED"/>
    <property type="match status" value="1"/>
</dbReference>
<feature type="transmembrane region" description="Helical" evidence="7">
    <location>
        <begin position="195"/>
        <end position="217"/>
    </location>
</feature>
<dbReference type="Pfam" id="PF12729">
    <property type="entry name" value="4HB_MCP_1"/>
    <property type="match status" value="1"/>
</dbReference>
<evidence type="ECO:0000256" key="2">
    <source>
        <dbReference type="ARBA" id="ARBA00022475"/>
    </source>
</evidence>
<dbReference type="Gene3D" id="1.10.287.950">
    <property type="entry name" value="Methyl-accepting chemotaxis protein"/>
    <property type="match status" value="1"/>
</dbReference>
<keyword evidence="11" id="KW-1185">Reference proteome</keyword>
<dbReference type="EMBL" id="JAJNBZ010000006">
    <property type="protein sequence ID" value="MCE5169696.1"/>
    <property type="molecule type" value="Genomic_DNA"/>
</dbReference>
<evidence type="ECO:0000256" key="3">
    <source>
        <dbReference type="ARBA" id="ARBA00023136"/>
    </source>
</evidence>
<dbReference type="InterPro" id="IPR003660">
    <property type="entry name" value="HAMP_dom"/>
</dbReference>
<feature type="domain" description="HAMP" evidence="9">
    <location>
        <begin position="214"/>
        <end position="266"/>
    </location>
</feature>
<comment type="caution">
    <text evidence="10">The sequence shown here is derived from an EMBL/GenBank/DDBJ whole genome shotgun (WGS) entry which is preliminary data.</text>
</comment>
<dbReference type="InterPro" id="IPR004089">
    <property type="entry name" value="MCPsignal_dom"/>
</dbReference>
<dbReference type="Pfam" id="PF00672">
    <property type="entry name" value="HAMP"/>
    <property type="match status" value="1"/>
</dbReference>
<dbReference type="RefSeq" id="WP_233696612.1">
    <property type="nucleotide sequence ID" value="NZ_JAJNBZ010000006.1"/>
</dbReference>
<dbReference type="CDD" id="cd19411">
    <property type="entry name" value="MCP2201-like_sensor"/>
    <property type="match status" value="1"/>
</dbReference>
<keyword evidence="7" id="KW-0812">Transmembrane</keyword>
<dbReference type="InterPro" id="IPR047347">
    <property type="entry name" value="YvaQ-like_sensor"/>
</dbReference>
<comment type="similarity">
    <text evidence="5">Belongs to the methyl-accepting chemotaxis (MCP) protein family.</text>
</comment>
<gene>
    <name evidence="10" type="ORF">LQV63_10260</name>
</gene>
<evidence type="ECO:0000256" key="5">
    <source>
        <dbReference type="ARBA" id="ARBA00029447"/>
    </source>
</evidence>
<dbReference type="PROSITE" id="PS50111">
    <property type="entry name" value="CHEMOTAXIS_TRANSDUC_2"/>
    <property type="match status" value="1"/>
</dbReference>
<name>A0ABS8YDH6_9BACL</name>
<keyword evidence="3 7" id="KW-0472">Membrane</keyword>
<dbReference type="PANTHER" id="PTHR32089">
    <property type="entry name" value="METHYL-ACCEPTING CHEMOTAXIS PROTEIN MCPB"/>
    <property type="match status" value="1"/>
</dbReference>
<comment type="subcellular location">
    <subcellularLocation>
        <location evidence="1">Cell membrane</location>
    </subcellularLocation>
</comment>
<dbReference type="Pfam" id="PF00015">
    <property type="entry name" value="MCPsignal"/>
    <property type="match status" value="1"/>
</dbReference>
<dbReference type="Gene3D" id="6.10.340.10">
    <property type="match status" value="1"/>
</dbReference>
<proteinExistence type="inferred from homology"/>
<evidence type="ECO:0000259" key="9">
    <source>
        <dbReference type="PROSITE" id="PS50885"/>
    </source>
</evidence>
<evidence type="ECO:0000313" key="10">
    <source>
        <dbReference type="EMBL" id="MCE5169696.1"/>
    </source>
</evidence>
<dbReference type="InterPro" id="IPR024478">
    <property type="entry name" value="HlyB_4HB_MCP"/>
</dbReference>
<accession>A0ABS8YDH6</accession>
<reference evidence="10 11" key="1">
    <citation type="submission" date="2021-11" db="EMBL/GenBank/DDBJ databases">
        <title>Draft genome sequence of Paenibacillus profundus YoMME, a new Gram-positive bacteria with exoelectrogenic properties.</title>
        <authorList>
            <person name="Hubenova Y."/>
            <person name="Hubenova E."/>
            <person name="Manasiev Y."/>
            <person name="Peykov S."/>
            <person name="Mitov M."/>
        </authorList>
    </citation>
    <scope>NUCLEOTIDE SEQUENCE [LARGE SCALE GENOMIC DNA]</scope>
    <source>
        <strain evidence="10 11">YoMME</strain>
    </source>
</reference>
<dbReference type="PRINTS" id="PR00260">
    <property type="entry name" value="CHEMTRNSDUCR"/>
</dbReference>
<keyword evidence="7" id="KW-1133">Transmembrane helix</keyword>
<evidence type="ECO:0000256" key="4">
    <source>
        <dbReference type="ARBA" id="ARBA00023224"/>
    </source>
</evidence>
<dbReference type="CDD" id="cd06225">
    <property type="entry name" value="HAMP"/>
    <property type="match status" value="1"/>
</dbReference>
<evidence type="ECO:0000256" key="7">
    <source>
        <dbReference type="SAM" id="Phobius"/>
    </source>
</evidence>
<dbReference type="PROSITE" id="PS50885">
    <property type="entry name" value="HAMP"/>
    <property type="match status" value="1"/>
</dbReference>
<dbReference type="InterPro" id="IPR004090">
    <property type="entry name" value="Chemotax_Me-accpt_rcpt"/>
</dbReference>
<protein>
    <submittedName>
        <fullName evidence="10">Methyl-accepting chemotaxis protein</fullName>
    </submittedName>
</protein>
<dbReference type="Proteomes" id="UP001199916">
    <property type="component" value="Unassembled WGS sequence"/>
</dbReference>
<keyword evidence="2" id="KW-1003">Cell membrane</keyword>
<dbReference type="SMART" id="SM00283">
    <property type="entry name" value="MA"/>
    <property type="match status" value="1"/>
</dbReference>
<evidence type="ECO:0000256" key="1">
    <source>
        <dbReference type="ARBA" id="ARBA00004236"/>
    </source>
</evidence>
<dbReference type="SMART" id="SM00304">
    <property type="entry name" value="HAMP"/>
    <property type="match status" value="1"/>
</dbReference>
<evidence type="ECO:0000313" key="11">
    <source>
        <dbReference type="Proteomes" id="UP001199916"/>
    </source>
</evidence>
<organism evidence="10 11">
    <name type="scientific">Paenibacillus profundus</name>
    <dbReference type="NCBI Taxonomy" id="1173085"/>
    <lineage>
        <taxon>Bacteria</taxon>
        <taxon>Bacillati</taxon>
        <taxon>Bacillota</taxon>
        <taxon>Bacilli</taxon>
        <taxon>Bacillales</taxon>
        <taxon>Paenibacillaceae</taxon>
        <taxon>Paenibacillus</taxon>
    </lineage>
</organism>
<keyword evidence="4 6" id="KW-0807">Transducer</keyword>
<sequence>MKFRFRDLNTSIKIFILVGVGIALLVLSTFTSYQSMNEINHKNDTIYGHNLMSIMWLKQIMVNNRSVDAALFELMASSDDSRNSLLQTTIEGFKNESDTLLKNYKSVLQTEQEQKLITEYDKLLKPYRDSYIQSIQLGLANKNAEAYDYYVENVRGIRLKVQKVLTELVKWNEDLAEQQAKEATQLTHASTTTSVIIGVVSLLLCVIVGYFIINIIVKPLRQMQGLMERAEQGDLTVRGTYESKDEIGVLMKDFNKMMDGLSSIMRTVHERAEVLLHNSRLVADNANETTQATEQIAASMEQVASGSKLQQSASEENAIALEEFARGIQSIVDNTSSVAELSSHSAVQAEQGNATLVDAMAQMKSISQSVKTTETAVEQLNERSLQIEKIIDVITNIAGQTNLLALNASIEAARAGESGRGFAVVAGEVRKLAEQSGDSAQKIAELIGEIQQSTQETVSSMAYVRQDVASGMEVVEKAGQMFEHIMALVQQVTGQVQESSAATEEMSAGTEEVTASVDEMAKIAAETSRTVQTVVAASEEQFASIETITASIDQLKALAEELQVIVNRFKL</sequence>
<feature type="domain" description="Methyl-accepting transducer" evidence="8">
    <location>
        <begin position="285"/>
        <end position="521"/>
    </location>
</feature>
<evidence type="ECO:0000259" key="8">
    <source>
        <dbReference type="PROSITE" id="PS50111"/>
    </source>
</evidence>
<dbReference type="SUPFAM" id="SSF58104">
    <property type="entry name" value="Methyl-accepting chemotaxis protein (MCP) signaling domain"/>
    <property type="match status" value="1"/>
</dbReference>
<feature type="transmembrane region" description="Helical" evidence="7">
    <location>
        <begin position="12"/>
        <end position="33"/>
    </location>
</feature>
<dbReference type="CDD" id="cd11386">
    <property type="entry name" value="MCP_signal"/>
    <property type="match status" value="1"/>
</dbReference>
<evidence type="ECO:0000256" key="6">
    <source>
        <dbReference type="PROSITE-ProRule" id="PRU00284"/>
    </source>
</evidence>